<evidence type="ECO:0000313" key="2">
    <source>
        <dbReference type="Proteomes" id="UP001062846"/>
    </source>
</evidence>
<evidence type="ECO:0000313" key="1">
    <source>
        <dbReference type="EMBL" id="KAI8557666.1"/>
    </source>
</evidence>
<dbReference type="Proteomes" id="UP001062846">
    <property type="component" value="Chromosome 4"/>
</dbReference>
<protein>
    <submittedName>
        <fullName evidence="1">Uncharacterized protein</fullName>
    </submittedName>
</protein>
<keyword evidence="2" id="KW-1185">Reference proteome</keyword>
<proteinExistence type="predicted"/>
<gene>
    <name evidence="1" type="ORF">RHMOL_Rhmol04G0028000</name>
</gene>
<comment type="caution">
    <text evidence="1">The sequence shown here is derived from an EMBL/GenBank/DDBJ whole genome shotgun (WGS) entry which is preliminary data.</text>
</comment>
<accession>A0ACC0NWP2</accession>
<sequence>MIPTNISETGALKWKNAIVGCFVDKRLSYFQVRSWAQRVWKTDDEDVVTLDNGFFVFNFRDTETLDSILETEDGLSYIASYISNPLYLDDFTQNHSRLTFARVCIEVEAAKEIPKSFVVNLGYANACTIKPQAPPSQVWKAKEPVGQEVPVAQERIFKERVGNEDKAWEQVKRKKDHRSPPSMPLVTSSPCHSGASSNVLSCFDVLKSCDTNDYSCVTDQVSSTSPIVPIHSRASKKQEVPVVSRRSTRFREPPRIPLEGDFVGPWHDPNPLVGESSSSRGENKRKLHEKIKMLKASRA</sequence>
<dbReference type="EMBL" id="CM046391">
    <property type="protein sequence ID" value="KAI8557666.1"/>
    <property type="molecule type" value="Genomic_DNA"/>
</dbReference>
<organism evidence="1 2">
    <name type="scientific">Rhododendron molle</name>
    <name type="common">Chinese azalea</name>
    <name type="synonym">Azalea mollis</name>
    <dbReference type="NCBI Taxonomy" id="49168"/>
    <lineage>
        <taxon>Eukaryota</taxon>
        <taxon>Viridiplantae</taxon>
        <taxon>Streptophyta</taxon>
        <taxon>Embryophyta</taxon>
        <taxon>Tracheophyta</taxon>
        <taxon>Spermatophyta</taxon>
        <taxon>Magnoliopsida</taxon>
        <taxon>eudicotyledons</taxon>
        <taxon>Gunneridae</taxon>
        <taxon>Pentapetalae</taxon>
        <taxon>asterids</taxon>
        <taxon>Ericales</taxon>
        <taxon>Ericaceae</taxon>
        <taxon>Ericoideae</taxon>
        <taxon>Rhodoreae</taxon>
        <taxon>Rhododendron</taxon>
    </lineage>
</organism>
<reference evidence="1" key="1">
    <citation type="submission" date="2022-02" db="EMBL/GenBank/DDBJ databases">
        <title>Plant Genome Project.</title>
        <authorList>
            <person name="Zhang R.-G."/>
        </authorList>
    </citation>
    <scope>NUCLEOTIDE SEQUENCE</scope>
    <source>
        <strain evidence="1">AT1</strain>
    </source>
</reference>
<name>A0ACC0NWP2_RHOML</name>